<dbReference type="OrthoDB" id="2802955at2759"/>
<protein>
    <recommendedName>
        <fullName evidence="3">F-box domain-containing protein</fullName>
    </recommendedName>
</protein>
<sequence length="307" mass="34651">SQCLPSMPATAADIPPELFEYILDCLAPRDLNEDAVVQTNKHELGLCALTSRFWAKKCQPRLFSDITLKARDDVYQLTSFIDADEHISQYIYWLILDQQGPCEPWIHLVPTLLCPKLSPTISVKLLVTNPLHPSARQSTVRSIHALLPRVCPGFSSNLHHLHLRDIHFKDFADLVCLVGELPTIMDVHCHRLSWDTHSTTRISRRRSPDLAQVTVSECPQSWLAIWIHIGPQRVPPSVDQHEKRAYNLFPDEQIAAVAVTQAIHACIDRSLTLKPEVMGKLALTSTYHNGVDAFSGFYNQISVVLME</sequence>
<name>A0A2R6PVP2_9APHY</name>
<keyword evidence="2" id="KW-1185">Reference proteome</keyword>
<evidence type="ECO:0000313" key="2">
    <source>
        <dbReference type="Proteomes" id="UP000186601"/>
    </source>
</evidence>
<accession>A0A2R6PVP2</accession>
<proteinExistence type="predicted"/>
<comment type="caution">
    <text evidence="1">The sequence shown here is derived from an EMBL/GenBank/DDBJ whole genome shotgun (WGS) entry which is preliminary data.</text>
</comment>
<dbReference type="AlphaFoldDB" id="A0A2R6PVP2"/>
<reference evidence="1 2" key="1">
    <citation type="submission" date="2018-02" db="EMBL/GenBank/DDBJ databases">
        <title>Genome sequence of the basidiomycete white-rot fungus Phlebia centrifuga.</title>
        <authorList>
            <person name="Granchi Z."/>
            <person name="Peng M."/>
            <person name="de Vries R.P."/>
            <person name="Hilden K."/>
            <person name="Makela M.R."/>
            <person name="Grigoriev I."/>
            <person name="Riley R."/>
        </authorList>
    </citation>
    <scope>NUCLEOTIDE SEQUENCE [LARGE SCALE GENOMIC DNA]</scope>
    <source>
        <strain evidence="1 2">FBCC195</strain>
    </source>
</reference>
<gene>
    <name evidence="1" type="ORF">PHLCEN_2v4271</name>
</gene>
<evidence type="ECO:0008006" key="3">
    <source>
        <dbReference type="Google" id="ProtNLM"/>
    </source>
</evidence>
<feature type="non-terminal residue" evidence="1">
    <location>
        <position position="1"/>
    </location>
</feature>
<organism evidence="1 2">
    <name type="scientific">Hermanssonia centrifuga</name>
    <dbReference type="NCBI Taxonomy" id="98765"/>
    <lineage>
        <taxon>Eukaryota</taxon>
        <taxon>Fungi</taxon>
        <taxon>Dikarya</taxon>
        <taxon>Basidiomycota</taxon>
        <taxon>Agaricomycotina</taxon>
        <taxon>Agaricomycetes</taxon>
        <taxon>Polyporales</taxon>
        <taxon>Meruliaceae</taxon>
        <taxon>Hermanssonia</taxon>
    </lineage>
</organism>
<dbReference type="Proteomes" id="UP000186601">
    <property type="component" value="Unassembled WGS sequence"/>
</dbReference>
<dbReference type="EMBL" id="MLYV02000430">
    <property type="protein sequence ID" value="PSR97729.1"/>
    <property type="molecule type" value="Genomic_DNA"/>
</dbReference>
<evidence type="ECO:0000313" key="1">
    <source>
        <dbReference type="EMBL" id="PSR97729.1"/>
    </source>
</evidence>